<dbReference type="PANTHER" id="PTHR19303:SF74">
    <property type="entry name" value="POGO TRANSPOSABLE ELEMENT WITH KRAB DOMAIN"/>
    <property type="match status" value="1"/>
</dbReference>
<dbReference type="Gene3D" id="3.30.420.10">
    <property type="entry name" value="Ribonuclease H-like superfamily/Ribonuclease H"/>
    <property type="match status" value="1"/>
</dbReference>
<dbReference type="GO" id="GO:0005634">
    <property type="term" value="C:nucleus"/>
    <property type="evidence" value="ECO:0007669"/>
    <property type="project" value="UniProtKB-SubCell"/>
</dbReference>
<dbReference type="InterPro" id="IPR009057">
    <property type="entry name" value="Homeodomain-like_sf"/>
</dbReference>
<proteinExistence type="predicted"/>
<dbReference type="GO" id="GO:0003677">
    <property type="term" value="F:DNA binding"/>
    <property type="evidence" value="ECO:0007669"/>
    <property type="project" value="TreeGrafter"/>
</dbReference>
<comment type="caution">
    <text evidence="3">The sequence shown here is derived from an EMBL/GenBank/DDBJ whole genome shotgun (WGS) entry which is preliminary data.</text>
</comment>
<keyword evidence="4" id="KW-1185">Reference proteome</keyword>
<dbReference type="SUPFAM" id="SSF46689">
    <property type="entry name" value="Homeodomain-like"/>
    <property type="match status" value="1"/>
</dbReference>
<evidence type="ECO:0000313" key="3">
    <source>
        <dbReference type="EMBL" id="KAJ8717907.1"/>
    </source>
</evidence>
<dbReference type="PANTHER" id="PTHR19303">
    <property type="entry name" value="TRANSPOSON"/>
    <property type="match status" value="1"/>
</dbReference>
<reference evidence="3" key="1">
    <citation type="submission" date="2023-03" db="EMBL/GenBank/DDBJ databases">
        <title>Chromosome-level genomes of two armyworms, Mythimna separata and Mythimna loreyi, provide insights into the biosynthesis and reception of sex pheromones.</title>
        <authorList>
            <person name="Zhao H."/>
        </authorList>
    </citation>
    <scope>NUCLEOTIDE SEQUENCE</scope>
    <source>
        <strain evidence="3">BeijingLab</strain>
        <tissue evidence="3">Pupa</tissue>
    </source>
</reference>
<dbReference type="InterPro" id="IPR004875">
    <property type="entry name" value="DDE_SF_endonuclease_dom"/>
</dbReference>
<organism evidence="3 4">
    <name type="scientific">Mythimna separata</name>
    <name type="common">Oriental armyworm</name>
    <name type="synonym">Pseudaletia separata</name>
    <dbReference type="NCBI Taxonomy" id="271217"/>
    <lineage>
        <taxon>Eukaryota</taxon>
        <taxon>Metazoa</taxon>
        <taxon>Ecdysozoa</taxon>
        <taxon>Arthropoda</taxon>
        <taxon>Hexapoda</taxon>
        <taxon>Insecta</taxon>
        <taxon>Pterygota</taxon>
        <taxon>Neoptera</taxon>
        <taxon>Endopterygota</taxon>
        <taxon>Lepidoptera</taxon>
        <taxon>Glossata</taxon>
        <taxon>Ditrysia</taxon>
        <taxon>Noctuoidea</taxon>
        <taxon>Noctuidae</taxon>
        <taxon>Noctuinae</taxon>
        <taxon>Hadenini</taxon>
        <taxon>Mythimna</taxon>
    </lineage>
</organism>
<sequence length="492" mass="55938">MPRVYKPGGTKHYKKYDELTMQVALNEYNNSNLSLGNISAKYDIPKSVLQRHNTRFMKKPGGQPVLSAEAEEYIVKNLNHCAEWGYPLDTYDLRVLVKGYLDRSGITEKRFRDNKPGPDFVKSFLQRNENKISLRISQNLKRSRASLSPQIIEEYFIELEKSLEGVPMCNVVNYDETNLSDDPGRRKVITKRGTKYPERVLNRSKGSTSIMMAAAGDGTLLPCYVVYKAKNLYKSWVQNGPKGCRYNCTTSGWFDSITFEDWVRTVALPYFNNKDGKKILIGDNLSCHLSLDLINECKEQNVHFIFLPPNSTHLTQPLDVAFFRAIEGAWRDILFQWKKTDGRTLPTISKSVFPTLLKKLLNCISNQTKSNILSAFMKSGISPLNKIKVLERLPGNACGEQSFDRDALDETEVTMLEEMRYGTGNNKPCNKRKKIEIEPGQSVCTDAEVILSTANNSDQEESSFLNNESDLVENLQLSERISASSTILRLFR</sequence>
<evidence type="ECO:0000256" key="1">
    <source>
        <dbReference type="ARBA" id="ARBA00004123"/>
    </source>
</evidence>
<protein>
    <recommendedName>
        <fullName evidence="2">DDE-1 domain-containing protein</fullName>
    </recommendedName>
</protein>
<evidence type="ECO:0000259" key="2">
    <source>
        <dbReference type="Pfam" id="PF03184"/>
    </source>
</evidence>
<feature type="domain" description="DDE-1" evidence="2">
    <location>
        <begin position="208"/>
        <end position="346"/>
    </location>
</feature>
<name>A0AAD7YIU0_MYTSE</name>
<dbReference type="Proteomes" id="UP001231518">
    <property type="component" value="Chromosome 18"/>
</dbReference>
<comment type="subcellular location">
    <subcellularLocation>
        <location evidence="1">Nucleus</location>
    </subcellularLocation>
</comment>
<gene>
    <name evidence="3" type="ORF">PYW07_005837</name>
</gene>
<evidence type="ECO:0000313" key="4">
    <source>
        <dbReference type="Proteomes" id="UP001231518"/>
    </source>
</evidence>
<dbReference type="InterPro" id="IPR050863">
    <property type="entry name" value="CenT-Element_Derived"/>
</dbReference>
<dbReference type="AlphaFoldDB" id="A0AAD7YIU0"/>
<dbReference type="EMBL" id="JARGEI010000016">
    <property type="protein sequence ID" value="KAJ8717907.1"/>
    <property type="molecule type" value="Genomic_DNA"/>
</dbReference>
<dbReference type="InterPro" id="IPR036397">
    <property type="entry name" value="RNaseH_sf"/>
</dbReference>
<accession>A0AAD7YIU0</accession>
<dbReference type="Pfam" id="PF03184">
    <property type="entry name" value="DDE_1"/>
    <property type="match status" value="1"/>
</dbReference>